<feature type="repeat" description="ANK" evidence="3">
    <location>
        <begin position="33"/>
        <end position="65"/>
    </location>
</feature>
<dbReference type="InterPro" id="IPR002110">
    <property type="entry name" value="Ankyrin_rpt"/>
</dbReference>
<keyword evidence="1" id="KW-0677">Repeat</keyword>
<dbReference type="PANTHER" id="PTHR24171">
    <property type="entry name" value="ANKYRIN REPEAT DOMAIN-CONTAINING PROTEIN 39-RELATED"/>
    <property type="match status" value="1"/>
</dbReference>
<name>A0A2I2G2J9_9EURO</name>
<dbReference type="Gene3D" id="1.25.40.20">
    <property type="entry name" value="Ankyrin repeat-containing domain"/>
    <property type="match status" value="2"/>
</dbReference>
<gene>
    <name evidence="4" type="ORF">P170DRAFT_314337</name>
</gene>
<feature type="repeat" description="ANK" evidence="3">
    <location>
        <begin position="1"/>
        <end position="32"/>
    </location>
</feature>
<comment type="caution">
    <text evidence="4">The sequence shown here is derived from an EMBL/GenBank/DDBJ whole genome shotgun (WGS) entry which is preliminary data.</text>
</comment>
<organism evidence="4 5">
    <name type="scientific">Aspergillus steynii IBT 23096</name>
    <dbReference type="NCBI Taxonomy" id="1392250"/>
    <lineage>
        <taxon>Eukaryota</taxon>
        <taxon>Fungi</taxon>
        <taxon>Dikarya</taxon>
        <taxon>Ascomycota</taxon>
        <taxon>Pezizomycotina</taxon>
        <taxon>Eurotiomycetes</taxon>
        <taxon>Eurotiomycetidae</taxon>
        <taxon>Eurotiales</taxon>
        <taxon>Aspergillaceae</taxon>
        <taxon>Aspergillus</taxon>
        <taxon>Aspergillus subgen. Circumdati</taxon>
    </lineage>
</organism>
<dbReference type="PROSITE" id="PS50297">
    <property type="entry name" value="ANK_REP_REGION"/>
    <property type="match status" value="3"/>
</dbReference>
<keyword evidence="2 3" id="KW-0040">ANK repeat</keyword>
<dbReference type="Pfam" id="PF13606">
    <property type="entry name" value="Ank_3"/>
    <property type="match status" value="1"/>
</dbReference>
<feature type="non-terminal residue" evidence="4">
    <location>
        <position position="1"/>
    </location>
</feature>
<dbReference type="Proteomes" id="UP000234275">
    <property type="component" value="Unassembled WGS sequence"/>
</dbReference>
<accession>A0A2I2G2J9</accession>
<dbReference type="VEuPathDB" id="FungiDB:P170DRAFT_314337"/>
<dbReference type="PRINTS" id="PR01415">
    <property type="entry name" value="ANKYRIN"/>
</dbReference>
<dbReference type="RefSeq" id="XP_024702412.1">
    <property type="nucleotide sequence ID" value="XM_024843271.1"/>
</dbReference>
<sequence>GTTLLHEASATNLVKMVDALLSKSDHVNTRDDRGDSALHHAARRGHEEIAQVLCIAGADLRAKNKYGETPMLYAARYGQCDTPLHAAITNSRDDVAFLLLNHGADPSRCNTYGQNALHL</sequence>
<dbReference type="SUPFAM" id="SSF48403">
    <property type="entry name" value="Ankyrin repeat"/>
    <property type="match status" value="1"/>
</dbReference>
<dbReference type="InterPro" id="IPR036770">
    <property type="entry name" value="Ankyrin_rpt-contain_sf"/>
</dbReference>
<evidence type="ECO:0000313" key="5">
    <source>
        <dbReference type="Proteomes" id="UP000234275"/>
    </source>
</evidence>
<dbReference type="STRING" id="1392250.A0A2I2G2J9"/>
<dbReference type="EMBL" id="MSFO01000006">
    <property type="protein sequence ID" value="PLB47110.1"/>
    <property type="molecule type" value="Genomic_DNA"/>
</dbReference>
<dbReference type="Pfam" id="PF12796">
    <property type="entry name" value="Ank_2"/>
    <property type="match status" value="1"/>
</dbReference>
<feature type="non-terminal residue" evidence="4">
    <location>
        <position position="119"/>
    </location>
</feature>
<dbReference type="PROSITE" id="PS50088">
    <property type="entry name" value="ANK_REPEAT"/>
    <property type="match status" value="3"/>
</dbReference>
<keyword evidence="5" id="KW-1185">Reference proteome</keyword>
<protein>
    <submittedName>
        <fullName evidence="4">Ankyrin</fullName>
    </submittedName>
</protein>
<evidence type="ECO:0000313" key="4">
    <source>
        <dbReference type="EMBL" id="PLB47110.1"/>
    </source>
</evidence>
<dbReference type="GeneID" id="36550971"/>
<evidence type="ECO:0000256" key="1">
    <source>
        <dbReference type="ARBA" id="ARBA00022737"/>
    </source>
</evidence>
<feature type="repeat" description="ANK" evidence="3">
    <location>
        <begin position="79"/>
        <end position="111"/>
    </location>
</feature>
<evidence type="ECO:0000256" key="3">
    <source>
        <dbReference type="PROSITE-ProRule" id="PRU00023"/>
    </source>
</evidence>
<reference evidence="4 5" key="1">
    <citation type="submission" date="2016-12" db="EMBL/GenBank/DDBJ databases">
        <title>The genomes of Aspergillus section Nigri reveals drivers in fungal speciation.</title>
        <authorList>
            <consortium name="DOE Joint Genome Institute"/>
            <person name="Vesth T.C."/>
            <person name="Nybo J."/>
            <person name="Theobald S."/>
            <person name="Brandl J."/>
            <person name="Frisvad J.C."/>
            <person name="Nielsen K.F."/>
            <person name="Lyhne E.K."/>
            <person name="Kogle M.E."/>
            <person name="Kuo A."/>
            <person name="Riley R."/>
            <person name="Clum A."/>
            <person name="Nolan M."/>
            <person name="Lipzen A."/>
            <person name="Salamov A."/>
            <person name="Henrissat B."/>
            <person name="Wiebenga A."/>
            <person name="De Vries R.P."/>
            <person name="Grigoriev I.V."/>
            <person name="Mortensen U.H."/>
            <person name="Andersen M.R."/>
            <person name="Baker S.E."/>
        </authorList>
    </citation>
    <scope>NUCLEOTIDE SEQUENCE [LARGE SCALE GENOMIC DNA]</scope>
    <source>
        <strain evidence="4 5">IBT 23096</strain>
    </source>
</reference>
<dbReference type="AlphaFoldDB" id="A0A2I2G2J9"/>
<dbReference type="SMART" id="SM00248">
    <property type="entry name" value="ANK"/>
    <property type="match status" value="3"/>
</dbReference>
<evidence type="ECO:0000256" key="2">
    <source>
        <dbReference type="ARBA" id="ARBA00023043"/>
    </source>
</evidence>
<dbReference type="OrthoDB" id="4492562at2759"/>
<proteinExistence type="predicted"/>